<dbReference type="KEGG" id="amur:ADH66_12395"/>
<dbReference type="Gene3D" id="2.40.260.10">
    <property type="entry name" value="Sortase"/>
    <property type="match status" value="1"/>
</dbReference>
<dbReference type="InterPro" id="IPR005754">
    <property type="entry name" value="Sortase"/>
</dbReference>
<dbReference type="EMBL" id="CP021422">
    <property type="protein sequence ID" value="ASB41383.1"/>
    <property type="molecule type" value="Genomic_DNA"/>
</dbReference>
<proteinExistence type="predicted"/>
<reference evidence="5" key="2">
    <citation type="submission" date="2017-05" db="EMBL/GenBank/DDBJ databases">
        <title>Improved OligoMM genomes.</title>
        <authorList>
            <person name="Garzetti D."/>
        </authorList>
    </citation>
    <scope>NUCLEOTIDE SEQUENCE [LARGE SCALE GENOMIC DNA]</scope>
    <source>
        <strain evidence="5">KB18</strain>
    </source>
</reference>
<evidence type="ECO:0000313" key="3">
    <source>
        <dbReference type="EMBL" id="ASB41383.1"/>
    </source>
</evidence>
<dbReference type="GO" id="GO:0016787">
    <property type="term" value="F:hydrolase activity"/>
    <property type="evidence" value="ECO:0007669"/>
    <property type="project" value="UniProtKB-KW"/>
</dbReference>
<dbReference type="Proteomes" id="UP000596035">
    <property type="component" value="Chromosome"/>
</dbReference>
<protein>
    <submittedName>
        <fullName evidence="4">Class B sortase</fullName>
    </submittedName>
</protein>
<gene>
    <name evidence="3" type="ORF">ADH66_12395</name>
    <name evidence="4" type="ORF">I5Q82_02705</name>
</gene>
<evidence type="ECO:0000256" key="1">
    <source>
        <dbReference type="ARBA" id="ARBA00022801"/>
    </source>
</evidence>
<evidence type="ECO:0000313" key="4">
    <source>
        <dbReference type="EMBL" id="QQR30645.1"/>
    </source>
</evidence>
<dbReference type="SUPFAM" id="SSF63817">
    <property type="entry name" value="Sortase"/>
    <property type="match status" value="1"/>
</dbReference>
<dbReference type="Pfam" id="PF04203">
    <property type="entry name" value="Sortase"/>
    <property type="match status" value="1"/>
</dbReference>
<feature type="active site" description="Acyl-thioester intermediate" evidence="2">
    <location>
        <position position="154"/>
    </location>
</feature>
<name>A0A1Z2XSF8_9FIRM</name>
<keyword evidence="5" id="KW-1185">Reference proteome</keyword>
<evidence type="ECO:0000313" key="6">
    <source>
        <dbReference type="Proteomes" id="UP000596035"/>
    </source>
</evidence>
<evidence type="ECO:0000256" key="2">
    <source>
        <dbReference type="PIRSR" id="PIRSR605754-1"/>
    </source>
</evidence>
<dbReference type="RefSeq" id="WP_066540209.1">
    <property type="nucleotide sequence ID" value="NZ_CP021422.1"/>
</dbReference>
<sequence length="170" mass="19092">MSVPGTGIDFPVMQSTDVPDFYLKHDFEGNYTDYGLPFLDERCSLETSDNLIIYGHHMNDGSMFSALLNYTDKDYCTAHPEILLETEQGAESYLVAAVVREKGSYGPGEWSLFDQINMSVASFRALVENLNERGLYNTGWELVFGDRLLTLVTCEYSQDNGRLAVVAMKT</sequence>
<dbReference type="AlphaFoldDB" id="A0A1Z2XSF8"/>
<accession>A0A1Z2XSF8</accession>
<dbReference type="InterPro" id="IPR009835">
    <property type="entry name" value="SrtB"/>
</dbReference>
<keyword evidence="1" id="KW-0378">Hydrolase</keyword>
<dbReference type="InterPro" id="IPR023365">
    <property type="entry name" value="Sortase_dom-sf"/>
</dbReference>
<dbReference type="Proteomes" id="UP000196710">
    <property type="component" value="Chromosome"/>
</dbReference>
<reference evidence="4 6" key="3">
    <citation type="submission" date="2020-11" db="EMBL/GenBank/DDBJ databases">
        <title>Closed and high quality bacterial genomes of the OMM12 community.</title>
        <authorList>
            <person name="Marbouty M."/>
            <person name="Lamy-Besnier Q."/>
            <person name="Debarbieux L."/>
            <person name="Koszul R."/>
        </authorList>
    </citation>
    <scope>NUCLEOTIDE SEQUENCE [LARGE SCALE GENOMIC DNA]</scope>
    <source>
        <strain evidence="4 6">KB18</strain>
    </source>
</reference>
<dbReference type="EMBL" id="CP065321">
    <property type="protein sequence ID" value="QQR30645.1"/>
    <property type="molecule type" value="Genomic_DNA"/>
</dbReference>
<feature type="active site" description="Proton donor/acceptor" evidence="2">
    <location>
        <position position="56"/>
    </location>
</feature>
<organism evidence="4 6">
    <name type="scientific">Acutalibacter muris</name>
    <dbReference type="NCBI Taxonomy" id="1796620"/>
    <lineage>
        <taxon>Bacteria</taxon>
        <taxon>Bacillati</taxon>
        <taxon>Bacillota</taxon>
        <taxon>Clostridia</taxon>
        <taxon>Eubacteriales</taxon>
        <taxon>Acutalibacteraceae</taxon>
        <taxon>Acutalibacter</taxon>
    </lineage>
</organism>
<dbReference type="CDD" id="cd05826">
    <property type="entry name" value="Sortase_B"/>
    <property type="match status" value="1"/>
</dbReference>
<evidence type="ECO:0000313" key="5">
    <source>
        <dbReference type="Proteomes" id="UP000196710"/>
    </source>
</evidence>
<reference evidence="3" key="1">
    <citation type="journal article" date="2017" name="Genome Announc.">
        <title>High-Quality Whole-Genome Sequences of the Oligo-Mouse-Microbiota Bacterial Community.</title>
        <authorList>
            <person name="Garzetti D."/>
            <person name="Brugiroux S."/>
            <person name="Bunk B."/>
            <person name="Pukall R."/>
            <person name="McCoy K.D."/>
            <person name="Macpherson A.J."/>
            <person name="Stecher B."/>
        </authorList>
    </citation>
    <scope>NUCLEOTIDE SEQUENCE</scope>
    <source>
        <strain evidence="3">KB18</strain>
    </source>
</reference>